<dbReference type="Gramene" id="LPERR12G02640.1">
    <property type="protein sequence ID" value="LPERR12G02640.1"/>
    <property type="gene ID" value="LPERR12G02640"/>
</dbReference>
<proteinExistence type="predicted"/>
<sequence>MGEYVLCAIQLKQTYEADQKKAEKEGKSSNKCNRRAPSKQRRDKEVTSQGQEEIIKDSTYQLNGELMQMMLEKEEQEHANTSGFSQFDNGLVQEAHTEDPVICYNHQQPLYSADQLMMTTPACTRNLYCPQVENSNVAFGEGLDQSHTVNSDNINLDGRNMVDHGPYRTDNMLPVPNGNIEDNMFQVQAVQTKEPVVLWNQEQQPFFQADQLMITSGYTGNLPYPQVEDSNFAFGDGLDQLHTVYSDNNFLDENVVNYGHQYQTDNMLLDGRDQLYNQDYGGVLVGGLEDGIDDYDDDAWTSYTLPPK</sequence>
<reference evidence="2" key="3">
    <citation type="submission" date="2015-04" db="UniProtKB">
        <authorList>
            <consortium name="EnsemblPlants"/>
        </authorList>
    </citation>
    <scope>IDENTIFICATION</scope>
</reference>
<reference evidence="3" key="2">
    <citation type="submission" date="2013-12" db="EMBL/GenBank/DDBJ databases">
        <authorList>
            <person name="Yu Y."/>
            <person name="Lee S."/>
            <person name="de Baynast K."/>
            <person name="Wissotski M."/>
            <person name="Liu L."/>
            <person name="Talag J."/>
            <person name="Goicoechea J."/>
            <person name="Angelova A."/>
            <person name="Jetty R."/>
            <person name="Kudrna D."/>
            <person name="Golser W."/>
            <person name="Rivera L."/>
            <person name="Zhang J."/>
            <person name="Wing R."/>
        </authorList>
    </citation>
    <scope>NUCLEOTIDE SEQUENCE</scope>
</reference>
<feature type="compositionally biased region" description="Basic and acidic residues" evidence="1">
    <location>
        <begin position="16"/>
        <end position="28"/>
    </location>
</feature>
<evidence type="ECO:0000256" key="1">
    <source>
        <dbReference type="SAM" id="MobiDB-lite"/>
    </source>
</evidence>
<organism evidence="2 3">
    <name type="scientific">Leersia perrieri</name>
    <dbReference type="NCBI Taxonomy" id="77586"/>
    <lineage>
        <taxon>Eukaryota</taxon>
        <taxon>Viridiplantae</taxon>
        <taxon>Streptophyta</taxon>
        <taxon>Embryophyta</taxon>
        <taxon>Tracheophyta</taxon>
        <taxon>Spermatophyta</taxon>
        <taxon>Magnoliopsida</taxon>
        <taxon>Liliopsida</taxon>
        <taxon>Poales</taxon>
        <taxon>Poaceae</taxon>
        <taxon>BOP clade</taxon>
        <taxon>Oryzoideae</taxon>
        <taxon>Oryzeae</taxon>
        <taxon>Oryzinae</taxon>
        <taxon>Leersia</taxon>
    </lineage>
</organism>
<dbReference type="EnsemblPlants" id="LPERR12G02640.1">
    <property type="protein sequence ID" value="LPERR12G02640.1"/>
    <property type="gene ID" value="LPERR12G02640"/>
</dbReference>
<evidence type="ECO:0000313" key="2">
    <source>
        <dbReference type="EnsemblPlants" id="LPERR12G02640.1"/>
    </source>
</evidence>
<feature type="region of interest" description="Disordered" evidence="1">
    <location>
        <begin position="16"/>
        <end position="59"/>
    </location>
</feature>
<keyword evidence="3" id="KW-1185">Reference proteome</keyword>
<reference evidence="2 3" key="1">
    <citation type="submission" date="2012-08" db="EMBL/GenBank/DDBJ databases">
        <title>Oryza genome evolution.</title>
        <authorList>
            <person name="Wing R.A."/>
        </authorList>
    </citation>
    <scope>NUCLEOTIDE SEQUENCE</scope>
</reference>
<accession>A0A0D9XWU9</accession>
<dbReference type="Proteomes" id="UP000032180">
    <property type="component" value="Chromosome 12"/>
</dbReference>
<protein>
    <submittedName>
        <fullName evidence="2">Uncharacterized protein</fullName>
    </submittedName>
</protein>
<evidence type="ECO:0000313" key="3">
    <source>
        <dbReference type="Proteomes" id="UP000032180"/>
    </source>
</evidence>
<name>A0A0D9XWU9_9ORYZ</name>
<dbReference type="HOGENOM" id="CLU_904182_0_0_1"/>
<dbReference type="AlphaFoldDB" id="A0A0D9XWU9"/>